<dbReference type="SUPFAM" id="SSF46689">
    <property type="entry name" value="Homeodomain-like"/>
    <property type="match status" value="1"/>
</dbReference>
<sequence>MVAFEYPKGHVLVKEYAICHYVYFIKKGALMGCTTHKKKHIVTYISVENEFVSSISGLYGNGASKEAIIAVEDVSLVAIPVNVLQGFFLRYFELNFIFRVMLEQYYMDAQERAHIVRVGSAKERYLYFIQTKPGYMERLPSEFVASLLDMKPLTLVKIQKQYALSLKKDKEMEQLCKQIERHMTEKQAFKDKNLSLKSLSEALGLSPHKLSSILNNQYQQNFMDFVNTYRIADLKEQIAKPGFMQSYTIETLAHDAGFASRSAFYNSFKKLVGQSPSAYVKNQGY</sequence>
<dbReference type="PROSITE" id="PS01124">
    <property type="entry name" value="HTH_ARAC_FAMILY_2"/>
    <property type="match status" value="1"/>
</dbReference>
<dbReference type="InterPro" id="IPR014710">
    <property type="entry name" value="RmlC-like_jellyroll"/>
</dbReference>
<dbReference type="EMBL" id="JAZDQT010000001">
    <property type="protein sequence ID" value="MEE1943781.1"/>
    <property type="molecule type" value="Genomic_DNA"/>
</dbReference>
<dbReference type="RefSeq" id="WP_330106181.1">
    <property type="nucleotide sequence ID" value="NZ_JAZDQT010000001.1"/>
</dbReference>
<dbReference type="Proteomes" id="UP001336835">
    <property type="component" value="Unassembled WGS sequence"/>
</dbReference>
<accession>A0ABU7I399</accession>
<evidence type="ECO:0000256" key="2">
    <source>
        <dbReference type="ARBA" id="ARBA00023125"/>
    </source>
</evidence>
<dbReference type="InterPro" id="IPR009057">
    <property type="entry name" value="Homeodomain-like_sf"/>
</dbReference>
<protein>
    <submittedName>
        <fullName evidence="5">Helix-turn-helix domain-containing protein</fullName>
    </submittedName>
</protein>
<evidence type="ECO:0000313" key="6">
    <source>
        <dbReference type="Proteomes" id="UP001336835"/>
    </source>
</evidence>
<feature type="domain" description="HTH araC/xylS-type" evidence="4">
    <location>
        <begin position="173"/>
        <end position="282"/>
    </location>
</feature>
<evidence type="ECO:0000259" key="4">
    <source>
        <dbReference type="PROSITE" id="PS01124"/>
    </source>
</evidence>
<dbReference type="PANTHER" id="PTHR43280:SF29">
    <property type="entry name" value="ARAC-FAMILY TRANSCRIPTIONAL REGULATOR"/>
    <property type="match status" value="1"/>
</dbReference>
<dbReference type="Pfam" id="PF00027">
    <property type="entry name" value="cNMP_binding"/>
    <property type="match status" value="1"/>
</dbReference>
<comment type="caution">
    <text evidence="5">The sequence shown here is derived from an EMBL/GenBank/DDBJ whole genome shotgun (WGS) entry which is preliminary data.</text>
</comment>
<evidence type="ECO:0000313" key="5">
    <source>
        <dbReference type="EMBL" id="MEE1943781.1"/>
    </source>
</evidence>
<name>A0ABU7I399_9SPHI</name>
<dbReference type="Gene3D" id="2.60.120.10">
    <property type="entry name" value="Jelly Rolls"/>
    <property type="match status" value="1"/>
</dbReference>
<evidence type="ECO:0000256" key="1">
    <source>
        <dbReference type="ARBA" id="ARBA00023015"/>
    </source>
</evidence>
<dbReference type="Gene3D" id="1.10.10.60">
    <property type="entry name" value="Homeodomain-like"/>
    <property type="match status" value="2"/>
</dbReference>
<organism evidence="5 6">
    <name type="scientific">Pedobacter albus</name>
    <dbReference type="NCBI Taxonomy" id="3113905"/>
    <lineage>
        <taxon>Bacteria</taxon>
        <taxon>Pseudomonadati</taxon>
        <taxon>Bacteroidota</taxon>
        <taxon>Sphingobacteriia</taxon>
        <taxon>Sphingobacteriales</taxon>
        <taxon>Sphingobacteriaceae</taxon>
        <taxon>Pedobacter</taxon>
    </lineage>
</organism>
<gene>
    <name evidence="5" type="ORF">VRU48_01600</name>
</gene>
<keyword evidence="3" id="KW-0804">Transcription</keyword>
<dbReference type="SMART" id="SM00342">
    <property type="entry name" value="HTH_ARAC"/>
    <property type="match status" value="1"/>
</dbReference>
<keyword evidence="6" id="KW-1185">Reference proteome</keyword>
<dbReference type="PANTHER" id="PTHR43280">
    <property type="entry name" value="ARAC-FAMILY TRANSCRIPTIONAL REGULATOR"/>
    <property type="match status" value="1"/>
</dbReference>
<reference evidence="5 6" key="1">
    <citation type="submission" date="2024-01" db="EMBL/GenBank/DDBJ databases">
        <title>Pedobacter sp. nov., isolated from fresh soil.</title>
        <authorList>
            <person name="Le N.T.T."/>
        </authorList>
    </citation>
    <scope>NUCLEOTIDE SEQUENCE [LARGE SCALE GENOMIC DNA]</scope>
    <source>
        <strain evidence="5 6">KR3-3</strain>
    </source>
</reference>
<dbReference type="InterPro" id="IPR018490">
    <property type="entry name" value="cNMP-bd_dom_sf"/>
</dbReference>
<dbReference type="InterPro" id="IPR000595">
    <property type="entry name" value="cNMP-bd_dom"/>
</dbReference>
<dbReference type="Pfam" id="PF12833">
    <property type="entry name" value="HTH_18"/>
    <property type="match status" value="1"/>
</dbReference>
<evidence type="ECO:0000256" key="3">
    <source>
        <dbReference type="ARBA" id="ARBA00023163"/>
    </source>
</evidence>
<dbReference type="SUPFAM" id="SSF51206">
    <property type="entry name" value="cAMP-binding domain-like"/>
    <property type="match status" value="1"/>
</dbReference>
<keyword evidence="1" id="KW-0805">Transcription regulation</keyword>
<proteinExistence type="predicted"/>
<dbReference type="InterPro" id="IPR018060">
    <property type="entry name" value="HTH_AraC"/>
</dbReference>
<keyword evidence="2" id="KW-0238">DNA-binding</keyword>